<organism evidence="1">
    <name type="scientific">Rhizophagus irregularis (strain DAOM 181602 / DAOM 197198 / MUCL 43194)</name>
    <name type="common">Arbuscular mycorrhizal fungus</name>
    <name type="synonym">Glomus intraradices</name>
    <dbReference type="NCBI Taxonomy" id="747089"/>
    <lineage>
        <taxon>Eukaryota</taxon>
        <taxon>Fungi</taxon>
        <taxon>Fungi incertae sedis</taxon>
        <taxon>Mucoromycota</taxon>
        <taxon>Glomeromycotina</taxon>
        <taxon>Glomeromycetes</taxon>
        <taxon>Glomerales</taxon>
        <taxon>Glomeraceae</taxon>
        <taxon>Rhizophagus</taxon>
    </lineage>
</organism>
<proteinExistence type="predicted"/>
<protein>
    <submittedName>
        <fullName evidence="1">Uncharacterized protein</fullName>
    </submittedName>
</protein>
<name>U9TGT7_RHIID</name>
<gene>
    <name evidence="1" type="ORF">GLOINDRAFT_33913</name>
</gene>
<reference evidence="1" key="1">
    <citation type="submission" date="2013-07" db="EMBL/GenBank/DDBJ databases">
        <title>The genome of an arbuscular mycorrhizal fungus provides insights into the evolution of the oldest plant symbiosis.</title>
        <authorList>
            <consortium name="DOE Joint Genome Institute"/>
            <person name="Tisserant E."/>
            <person name="Malbreil M."/>
            <person name="Kuo A."/>
            <person name="Kohler A."/>
            <person name="Symeonidi A."/>
            <person name="Balestrini R."/>
            <person name="Charron P."/>
            <person name="Duensing N."/>
            <person name="Frei-dit-Frey N."/>
            <person name="Gianinazzi-Pearson V."/>
            <person name="Gilbert B."/>
            <person name="Handa Y."/>
            <person name="Hijri M."/>
            <person name="Kaul R."/>
            <person name="Kawaguchi M."/>
            <person name="Krajinski F."/>
            <person name="Lammers P."/>
            <person name="Lapierre D."/>
            <person name="Masclaux F.G."/>
            <person name="Murat C."/>
            <person name="Morin E."/>
            <person name="Ndikumana S."/>
            <person name="Pagni M."/>
            <person name="Petitpierre D."/>
            <person name="Requena N."/>
            <person name="Rosikiewicz P."/>
            <person name="Riley R."/>
            <person name="Saito K."/>
            <person name="San Clemente H."/>
            <person name="Shapiro H."/>
            <person name="van Tuinen D."/>
            <person name="Becard G."/>
            <person name="Bonfante P."/>
            <person name="Paszkowski U."/>
            <person name="Shachar-Hill Y."/>
            <person name="Young J.P."/>
            <person name="Sanders I.R."/>
            <person name="Henrissat B."/>
            <person name="Rensing S.A."/>
            <person name="Grigoriev I.V."/>
            <person name="Corradi N."/>
            <person name="Roux C."/>
            <person name="Martin F."/>
        </authorList>
    </citation>
    <scope>NUCLEOTIDE SEQUENCE</scope>
    <source>
        <strain evidence="1">DAOM 197198</strain>
    </source>
</reference>
<dbReference type="AlphaFoldDB" id="U9TGT7"/>
<accession>U9TGT7</accession>
<dbReference type="HOGENOM" id="CLU_2211348_0_0_1"/>
<sequence>MTSEINSNIASKPLLWRIIDLSYSEVAPSTLSQSDQEGIRTLISFALQIGQTNEFTLTTKQLKKIAKIVKPNGIHGTVLEIRNILTSSEVEESRPFLIVDEGESLFQ</sequence>
<dbReference type="VEuPathDB" id="FungiDB:RhiirFUN_019448"/>
<evidence type="ECO:0000313" key="1">
    <source>
        <dbReference type="EMBL" id="ESA06642.1"/>
    </source>
</evidence>
<dbReference type="EMBL" id="KI291352">
    <property type="protein sequence ID" value="ESA06642.1"/>
    <property type="molecule type" value="Genomic_DNA"/>
</dbReference>